<dbReference type="PANTHER" id="PTHR35936">
    <property type="entry name" value="MEMBRANE-BOUND LYTIC MUREIN TRANSGLYCOSYLASE F"/>
    <property type="match status" value="1"/>
</dbReference>
<evidence type="ECO:0000313" key="4">
    <source>
        <dbReference type="EMBL" id="MCT7374283.1"/>
    </source>
</evidence>
<dbReference type="Gene3D" id="3.40.190.10">
    <property type="entry name" value="Periplasmic binding protein-like II"/>
    <property type="match status" value="2"/>
</dbReference>
<feature type="signal peptide" evidence="2">
    <location>
        <begin position="1"/>
        <end position="30"/>
    </location>
</feature>
<dbReference type="Proteomes" id="UP001320831">
    <property type="component" value="Unassembled WGS sequence"/>
</dbReference>
<dbReference type="SMART" id="SM00450">
    <property type="entry name" value="RHOD"/>
    <property type="match status" value="1"/>
</dbReference>
<feature type="chain" id="PRO_5046821183" evidence="2">
    <location>
        <begin position="31"/>
        <end position="448"/>
    </location>
</feature>
<dbReference type="CDD" id="cd00158">
    <property type="entry name" value="RHOD"/>
    <property type="match status" value="1"/>
</dbReference>
<reference evidence="4 5" key="1">
    <citation type="submission" date="2022-09" db="EMBL/GenBank/DDBJ databases">
        <title>Chelativorans salina sp. nov., a novel slightly halophilic bacterium isolated from a saline lake sediment enrichment.</title>
        <authorList>
            <person name="Gao L."/>
            <person name="Fang B.-Z."/>
            <person name="Li W.-J."/>
        </authorList>
    </citation>
    <scope>NUCLEOTIDE SEQUENCE [LARGE SCALE GENOMIC DNA]</scope>
    <source>
        <strain evidence="4 5">EGI FJ00035</strain>
    </source>
</reference>
<dbReference type="PANTHER" id="PTHR35936:SF17">
    <property type="entry name" value="ARGININE-BINDING EXTRACELLULAR PROTEIN ARTP"/>
    <property type="match status" value="1"/>
</dbReference>
<dbReference type="Gene3D" id="3.40.250.10">
    <property type="entry name" value="Rhodanese-like domain"/>
    <property type="match status" value="1"/>
</dbReference>
<dbReference type="SMART" id="SM00062">
    <property type="entry name" value="PBPb"/>
    <property type="match status" value="1"/>
</dbReference>
<evidence type="ECO:0000256" key="2">
    <source>
        <dbReference type="SAM" id="SignalP"/>
    </source>
</evidence>
<keyword evidence="1 2" id="KW-0732">Signal</keyword>
<dbReference type="SUPFAM" id="SSF53850">
    <property type="entry name" value="Periplasmic binding protein-like II"/>
    <property type="match status" value="1"/>
</dbReference>
<evidence type="ECO:0000313" key="5">
    <source>
        <dbReference type="Proteomes" id="UP001320831"/>
    </source>
</evidence>
<name>A0ABT2LLN3_9HYPH</name>
<dbReference type="InterPro" id="IPR036873">
    <property type="entry name" value="Rhodanese-like_dom_sf"/>
</dbReference>
<comment type="caution">
    <text evidence="4">The sequence shown here is derived from an EMBL/GenBank/DDBJ whole genome shotgun (WGS) entry which is preliminary data.</text>
</comment>
<proteinExistence type="predicted"/>
<evidence type="ECO:0000259" key="3">
    <source>
        <dbReference type="PROSITE" id="PS50206"/>
    </source>
</evidence>
<dbReference type="InterPro" id="IPR022448">
    <property type="entry name" value="Quinoprotein_dehydrogenase"/>
</dbReference>
<accession>A0ABT2LLN3</accession>
<keyword evidence="5" id="KW-1185">Reference proteome</keyword>
<dbReference type="NCBIfam" id="TIGR03865">
    <property type="entry name" value="PQQ_CXXCW"/>
    <property type="match status" value="1"/>
</dbReference>
<dbReference type="NCBIfam" id="TIGR03871">
    <property type="entry name" value="ABC_peri_MoxJ_2"/>
    <property type="match status" value="1"/>
</dbReference>
<dbReference type="Pfam" id="PF00497">
    <property type="entry name" value="SBP_bac_3"/>
    <property type="match status" value="1"/>
</dbReference>
<dbReference type="InterPro" id="IPR001763">
    <property type="entry name" value="Rhodanese-like_dom"/>
</dbReference>
<dbReference type="InterPro" id="IPR022376">
    <property type="entry name" value="PQQ_CXXCW"/>
</dbReference>
<gene>
    <name evidence="4" type="ORF">N5A92_04450</name>
</gene>
<organism evidence="4 5">
    <name type="scientific">Chelativorans salis</name>
    <dbReference type="NCBI Taxonomy" id="2978478"/>
    <lineage>
        <taxon>Bacteria</taxon>
        <taxon>Pseudomonadati</taxon>
        <taxon>Pseudomonadota</taxon>
        <taxon>Alphaproteobacteria</taxon>
        <taxon>Hyphomicrobiales</taxon>
        <taxon>Phyllobacteriaceae</taxon>
        <taxon>Chelativorans</taxon>
    </lineage>
</organism>
<feature type="domain" description="Rhodanese" evidence="3">
    <location>
        <begin position="326"/>
        <end position="442"/>
    </location>
</feature>
<dbReference type="InterPro" id="IPR001638">
    <property type="entry name" value="Solute-binding_3/MltF_N"/>
</dbReference>
<dbReference type="SUPFAM" id="SSF52821">
    <property type="entry name" value="Rhodanese/Cell cycle control phosphatase"/>
    <property type="match status" value="1"/>
</dbReference>
<protein>
    <submittedName>
        <fullName evidence="4">Quinoprotein dehydrogenase-associated putative ABC transporter substrate-binding protein</fullName>
    </submittedName>
</protein>
<sequence>MSAQFRWWGRNGLGALVFTAAAVLPFAAQGQAVTGEIVDRTRLRVCADPNNLPYSNDKGEGFENKIAELVGEELGVPIEYTWFPQTIGFVRMTLAANRCDLIVGVATTNELMQNTNPYYRSSYVMIHRPDVALTTARLDDPIFQTLKIGIQPRTPVATMAARHGLLKQATTYKMVVDTRLEKPARAMVEDVAEGAIDVALTWGPLGGYWARQIDPSLVVRPLVAGRGIERTDYRISMGIRHGEPDWKHELNGILKKRQADIETVLLDYGIPLLDGKGELIQPVKVEAAADVPEPEGYRTSDYRAAVPKGLKDTQTVDLAELQALAQRDDVVLIDVMPAPREPEERPEGAIWHEPERDTIKDAVWLANMGYGHLSEGDEAAFEAELSRLAGPDGEKTLVFFCEPNCWMSWNAAKRAVSYGFKNVVWFPGGAQAWVDAGLEQESVTPWRP</sequence>
<dbReference type="RefSeq" id="WP_260900659.1">
    <property type="nucleotide sequence ID" value="NZ_JAOCZP010000001.1"/>
</dbReference>
<evidence type="ECO:0000256" key="1">
    <source>
        <dbReference type="ARBA" id="ARBA00022729"/>
    </source>
</evidence>
<dbReference type="EMBL" id="JAOCZP010000001">
    <property type="protein sequence ID" value="MCT7374283.1"/>
    <property type="molecule type" value="Genomic_DNA"/>
</dbReference>
<dbReference type="PROSITE" id="PS50206">
    <property type="entry name" value="RHODANESE_3"/>
    <property type="match status" value="1"/>
</dbReference>
<dbReference type="Pfam" id="PF00581">
    <property type="entry name" value="Rhodanese"/>
    <property type="match status" value="1"/>
</dbReference>